<name>A0ABV6H918_9ACTN</name>
<organism evidence="1 2">
    <name type="scientific">Gordonia phosphorivorans</name>
    <dbReference type="NCBI Taxonomy" id="1056982"/>
    <lineage>
        <taxon>Bacteria</taxon>
        <taxon>Bacillati</taxon>
        <taxon>Actinomycetota</taxon>
        <taxon>Actinomycetes</taxon>
        <taxon>Mycobacteriales</taxon>
        <taxon>Gordoniaceae</taxon>
        <taxon>Gordonia</taxon>
    </lineage>
</organism>
<accession>A0ABV6H918</accession>
<gene>
    <name evidence="1" type="ORF">ACFFJD_06195</name>
</gene>
<proteinExistence type="predicted"/>
<evidence type="ECO:0000313" key="2">
    <source>
        <dbReference type="Proteomes" id="UP001589783"/>
    </source>
</evidence>
<dbReference type="Pfam" id="PF11228">
    <property type="entry name" value="DUF3027"/>
    <property type="match status" value="1"/>
</dbReference>
<evidence type="ECO:0000313" key="1">
    <source>
        <dbReference type="EMBL" id="MFC0314443.1"/>
    </source>
</evidence>
<dbReference type="Proteomes" id="UP001589783">
    <property type="component" value="Unassembled WGS sequence"/>
</dbReference>
<sequence>MSVATQTTSLDQAEQFARQVLVADGEHPGEYLGARPEGEWAVAHSFAAQVPGYGGWHWCVVLAGAPGSDGVTVSEVVLLPGDGALLAPEWVPWSERVSAGDLGPGDLLAAPPDDPRLVPGQFDTLDVDPIDADQVGQVAAEIGLGRKRLLSFDGRAETAQRWHDGDHGPEAPMARNARYSCGTCGFFLPLAGALRAKFGVCANEYGVDGHVVAIDYGCGAHSDTPMPPGGQGSPAFEAYDDGAVEIFESR</sequence>
<dbReference type="EMBL" id="JBHLWV010000016">
    <property type="protein sequence ID" value="MFC0314443.1"/>
    <property type="molecule type" value="Genomic_DNA"/>
</dbReference>
<dbReference type="InterPro" id="IPR021391">
    <property type="entry name" value="DUF3027"/>
</dbReference>
<protein>
    <submittedName>
        <fullName evidence="1">DUF3027 domain-containing protein</fullName>
    </submittedName>
</protein>
<dbReference type="RefSeq" id="WP_382362233.1">
    <property type="nucleotide sequence ID" value="NZ_JBHLWV010000016.1"/>
</dbReference>
<reference evidence="1 2" key="1">
    <citation type="submission" date="2024-09" db="EMBL/GenBank/DDBJ databases">
        <authorList>
            <person name="Sun Q."/>
            <person name="Mori K."/>
        </authorList>
    </citation>
    <scope>NUCLEOTIDE SEQUENCE [LARGE SCALE GENOMIC DNA]</scope>
    <source>
        <strain evidence="1 2">CCM 7957</strain>
    </source>
</reference>
<comment type="caution">
    <text evidence="1">The sequence shown here is derived from an EMBL/GenBank/DDBJ whole genome shotgun (WGS) entry which is preliminary data.</text>
</comment>
<keyword evidence="2" id="KW-1185">Reference proteome</keyword>